<keyword evidence="8" id="KW-1185">Reference proteome</keyword>
<keyword evidence="2 4" id="KW-0689">Ribosomal protein</keyword>
<dbReference type="InterPro" id="IPR000754">
    <property type="entry name" value="Ribosomal_uS9"/>
</dbReference>
<dbReference type="PATRIC" id="fig|1698274.3.peg.322"/>
<name>A0A133V5S4_9EURY</name>
<accession>A0A133V5S4</accession>
<dbReference type="HAMAP" id="MF_00532_A">
    <property type="entry name" value="Ribosomal_uS9_A"/>
    <property type="match status" value="1"/>
</dbReference>
<protein>
    <recommendedName>
        <fullName evidence="4">Small ribosomal subunit protein uS9</fullName>
    </recommendedName>
</protein>
<dbReference type="GO" id="GO:0003723">
    <property type="term" value="F:RNA binding"/>
    <property type="evidence" value="ECO:0007669"/>
    <property type="project" value="TreeGrafter"/>
</dbReference>
<dbReference type="GO" id="GO:0000462">
    <property type="term" value="P:maturation of SSU-rRNA from tricistronic rRNA transcript (SSU-rRNA, 5.8S rRNA, LSU-rRNA)"/>
    <property type="evidence" value="ECO:0007669"/>
    <property type="project" value="TreeGrafter"/>
</dbReference>
<dbReference type="Proteomes" id="UP000070035">
    <property type="component" value="Unassembled WGS sequence"/>
</dbReference>
<evidence type="ECO:0000313" key="8">
    <source>
        <dbReference type="Proteomes" id="UP000070035"/>
    </source>
</evidence>
<dbReference type="InterPro" id="IPR019958">
    <property type="entry name" value="Ribosomal_uS9_archaeal"/>
</dbReference>
<evidence type="ECO:0000256" key="4">
    <source>
        <dbReference type="HAMAP-Rule" id="MF_00532"/>
    </source>
</evidence>
<gene>
    <name evidence="4" type="primary">rps9</name>
    <name evidence="7" type="ORF">AKJ44_02115</name>
</gene>
<evidence type="ECO:0000256" key="1">
    <source>
        <dbReference type="ARBA" id="ARBA00005251"/>
    </source>
</evidence>
<evidence type="ECO:0000256" key="6">
    <source>
        <dbReference type="SAM" id="MobiDB-lite"/>
    </source>
</evidence>
<dbReference type="InterPro" id="IPR020568">
    <property type="entry name" value="Ribosomal_Su5_D2-typ_SF"/>
</dbReference>
<reference evidence="7 8" key="1">
    <citation type="journal article" date="2016" name="Sci. Rep.">
        <title>Metabolic traits of an uncultured archaeal lineage -MSBL1- from brine pools of the Red Sea.</title>
        <authorList>
            <person name="Mwirichia R."/>
            <person name="Alam I."/>
            <person name="Rashid M."/>
            <person name="Vinu M."/>
            <person name="Ba-Alawi W."/>
            <person name="Anthony Kamau A."/>
            <person name="Kamanda Ngugi D."/>
            <person name="Goker M."/>
            <person name="Klenk H.P."/>
            <person name="Bajic V."/>
            <person name="Stingl U."/>
        </authorList>
    </citation>
    <scope>NUCLEOTIDE SEQUENCE [LARGE SCALE GENOMIC DNA]</scope>
    <source>
        <strain evidence="7">SCGC-AAA261F17</strain>
    </source>
</reference>
<feature type="compositionally biased region" description="Basic residues" evidence="6">
    <location>
        <begin position="123"/>
        <end position="132"/>
    </location>
</feature>
<dbReference type="GO" id="GO:0003735">
    <property type="term" value="F:structural constituent of ribosome"/>
    <property type="evidence" value="ECO:0007669"/>
    <property type="project" value="UniProtKB-UniRule"/>
</dbReference>
<dbReference type="GO" id="GO:0006412">
    <property type="term" value="P:translation"/>
    <property type="evidence" value="ECO:0007669"/>
    <property type="project" value="UniProtKB-UniRule"/>
</dbReference>
<dbReference type="AlphaFoldDB" id="A0A133V5S4"/>
<dbReference type="SUPFAM" id="SSF54211">
    <property type="entry name" value="Ribosomal protein S5 domain 2-like"/>
    <property type="match status" value="1"/>
</dbReference>
<comment type="similarity">
    <text evidence="1 4 5">Belongs to the universal ribosomal protein uS9 family.</text>
</comment>
<dbReference type="InterPro" id="IPR020574">
    <property type="entry name" value="Ribosomal_uS9_CS"/>
</dbReference>
<proteinExistence type="inferred from homology"/>
<dbReference type="NCBIfam" id="TIGR03627">
    <property type="entry name" value="uS9_arch"/>
    <property type="match status" value="1"/>
</dbReference>
<dbReference type="PANTHER" id="PTHR21569:SF16">
    <property type="entry name" value="RIBOSOMAL PROTEIN S16"/>
    <property type="match status" value="1"/>
</dbReference>
<dbReference type="EMBL" id="LHXY01000027">
    <property type="protein sequence ID" value="KXB01793.1"/>
    <property type="molecule type" value="Genomic_DNA"/>
</dbReference>
<feature type="region of interest" description="Disordered" evidence="6">
    <location>
        <begin position="109"/>
        <end position="132"/>
    </location>
</feature>
<dbReference type="InterPro" id="IPR014721">
    <property type="entry name" value="Ribsml_uS5_D2-typ_fold_subgr"/>
</dbReference>
<dbReference type="GO" id="GO:0022627">
    <property type="term" value="C:cytosolic small ribosomal subunit"/>
    <property type="evidence" value="ECO:0007669"/>
    <property type="project" value="UniProtKB-UniRule"/>
</dbReference>
<sequence length="132" mass="14818">MKVIQAVGRRKSAIARATVKNGSGNVYINNHSLEVHEPELARLRIEEPLQIAPEVAEKVDVKVNVSGGGFMGQADATRTAIAKALTKWADDEELREKFKEYDWAMIKSDTRRKESKKPGGPGARRKRQKSYR</sequence>
<dbReference type="Pfam" id="PF00380">
    <property type="entry name" value="Ribosomal_S9"/>
    <property type="match status" value="1"/>
</dbReference>
<evidence type="ECO:0000256" key="5">
    <source>
        <dbReference type="RuleBase" id="RU003815"/>
    </source>
</evidence>
<keyword evidence="3 4" id="KW-0687">Ribonucleoprotein</keyword>
<comment type="caution">
    <text evidence="7">The sequence shown here is derived from an EMBL/GenBank/DDBJ whole genome shotgun (WGS) entry which is preliminary data.</text>
</comment>
<evidence type="ECO:0000256" key="3">
    <source>
        <dbReference type="ARBA" id="ARBA00023274"/>
    </source>
</evidence>
<dbReference type="NCBIfam" id="NF001749">
    <property type="entry name" value="PRK00474.1"/>
    <property type="match status" value="1"/>
</dbReference>
<evidence type="ECO:0000256" key="2">
    <source>
        <dbReference type="ARBA" id="ARBA00022980"/>
    </source>
</evidence>
<dbReference type="PANTHER" id="PTHR21569">
    <property type="entry name" value="RIBOSOMAL PROTEIN S9"/>
    <property type="match status" value="1"/>
</dbReference>
<evidence type="ECO:0000313" key="7">
    <source>
        <dbReference type="EMBL" id="KXB01793.1"/>
    </source>
</evidence>
<dbReference type="Gene3D" id="3.30.230.10">
    <property type="match status" value="1"/>
</dbReference>
<dbReference type="PROSITE" id="PS00360">
    <property type="entry name" value="RIBOSOMAL_S9"/>
    <property type="match status" value="1"/>
</dbReference>
<organism evidence="7 8">
    <name type="scientific">candidate division MSBL1 archaeon SCGC-AAA261F17</name>
    <dbReference type="NCBI Taxonomy" id="1698274"/>
    <lineage>
        <taxon>Archaea</taxon>
        <taxon>Methanobacteriati</taxon>
        <taxon>Methanobacteriota</taxon>
        <taxon>candidate division MSBL1</taxon>
    </lineage>
</organism>